<keyword evidence="7" id="KW-1185">Reference proteome</keyword>
<comment type="similarity">
    <text evidence="1">Belongs to the peptidase C40 family.</text>
</comment>
<dbReference type="Pfam" id="PF23795">
    <property type="entry name" value="SH3_YKFC_2nd"/>
    <property type="match status" value="1"/>
</dbReference>
<evidence type="ECO:0000256" key="2">
    <source>
        <dbReference type="ARBA" id="ARBA00022670"/>
    </source>
</evidence>
<proteinExistence type="inferred from homology"/>
<keyword evidence="4" id="KW-0788">Thiol protease</keyword>
<keyword evidence="2" id="KW-0645">Protease</keyword>
<dbReference type="EMBL" id="JAQKAB010000003">
    <property type="protein sequence ID" value="MDA7026175.1"/>
    <property type="molecule type" value="Genomic_DNA"/>
</dbReference>
<organism evidence="6 7">
    <name type="scientific">Bacillus changyiensis</name>
    <dbReference type="NCBI Taxonomy" id="3004103"/>
    <lineage>
        <taxon>Bacteria</taxon>
        <taxon>Bacillati</taxon>
        <taxon>Bacillota</taxon>
        <taxon>Bacilli</taxon>
        <taxon>Bacillales</taxon>
        <taxon>Bacillaceae</taxon>
        <taxon>Bacillus</taxon>
    </lineage>
</organism>
<dbReference type="InterPro" id="IPR000064">
    <property type="entry name" value="NLP_P60_dom"/>
</dbReference>
<dbReference type="Pfam" id="PF00877">
    <property type="entry name" value="NLPC_P60"/>
    <property type="match status" value="1"/>
</dbReference>
<dbReference type="Proteomes" id="UP001211894">
    <property type="component" value="Unassembled WGS sequence"/>
</dbReference>
<dbReference type="PANTHER" id="PTHR47053">
    <property type="entry name" value="MUREIN DD-ENDOPEPTIDASE MEPH-RELATED"/>
    <property type="match status" value="1"/>
</dbReference>
<evidence type="ECO:0000313" key="6">
    <source>
        <dbReference type="EMBL" id="MDA7026175.1"/>
    </source>
</evidence>
<name>A0ABT4X1M5_9BACI</name>
<dbReference type="InterPro" id="IPR057812">
    <property type="entry name" value="SH3_YKFC_2nd"/>
</dbReference>
<gene>
    <name evidence="6" type="ORF">PJ311_06045</name>
</gene>
<sequence>MSLHTVTVSVANVWTHRHAPREIDFTMLEQPVDVRAWLQSLTYENRLELCTKNLVQTQVLFGEEVEVFTEKAGWAQVVVPSQPSIKDERGYPGWIPLSCLAKSRPQRVETIVVIQKPTAYLYTGKKKIKTFELSFLTKLAVLSENSEWFEVETPIGHGWLKKEDVKMSTNAKGSGVDIVQTGETFLKLPYLWGGMSGFGYDCSGFTFNMLKANGYQVPRDASDQAEGGEAIAFDRPEPGDLLCFADEEGTGRVHHVGFYYGNGQMIHSPKTGKSIEMITLEGTDYQKELCTIRRYFLENGGDSVGKTNIVKCQSTKNTF</sequence>
<evidence type="ECO:0000256" key="3">
    <source>
        <dbReference type="ARBA" id="ARBA00022801"/>
    </source>
</evidence>
<reference evidence="6 7" key="1">
    <citation type="submission" date="2023-01" db="EMBL/GenBank/DDBJ databases">
        <title>Bacillus changyiensis sp. nov., isolated from a coastal deposit.</title>
        <authorList>
            <person name="Xiao G."/>
            <person name="Lai Q."/>
            <person name="Hu Z."/>
            <person name="Shao Z."/>
        </authorList>
    </citation>
    <scope>NUCLEOTIDE SEQUENCE [LARGE SCALE GENOMIC DNA]</scope>
    <source>
        <strain evidence="6 7">CLL-7-23</strain>
    </source>
</reference>
<evidence type="ECO:0000259" key="5">
    <source>
        <dbReference type="PROSITE" id="PS51935"/>
    </source>
</evidence>
<dbReference type="Gene3D" id="3.90.1720.10">
    <property type="entry name" value="endopeptidase domain like (from Nostoc punctiforme)"/>
    <property type="match status" value="1"/>
</dbReference>
<dbReference type="SUPFAM" id="SSF54001">
    <property type="entry name" value="Cysteine proteinases"/>
    <property type="match status" value="1"/>
</dbReference>
<comment type="caution">
    <text evidence="6">The sequence shown here is derived from an EMBL/GenBank/DDBJ whole genome shotgun (WGS) entry which is preliminary data.</text>
</comment>
<dbReference type="InterPro" id="IPR051202">
    <property type="entry name" value="Peptidase_C40"/>
</dbReference>
<dbReference type="RefSeq" id="WP_271340017.1">
    <property type="nucleotide sequence ID" value="NZ_JAQKAB010000003.1"/>
</dbReference>
<dbReference type="PANTHER" id="PTHR47053:SF3">
    <property type="entry name" value="GAMMA-D-GLUTAMYL-L-LYSINE DIPEPTIDYL-PEPTIDASE"/>
    <property type="match status" value="1"/>
</dbReference>
<evidence type="ECO:0000256" key="4">
    <source>
        <dbReference type="ARBA" id="ARBA00022807"/>
    </source>
</evidence>
<keyword evidence="3" id="KW-0378">Hydrolase</keyword>
<evidence type="ECO:0000256" key="1">
    <source>
        <dbReference type="ARBA" id="ARBA00007074"/>
    </source>
</evidence>
<accession>A0ABT4X1M5</accession>
<protein>
    <submittedName>
        <fullName evidence="6">C40 family peptidase</fullName>
    </submittedName>
</protein>
<dbReference type="PROSITE" id="PS51935">
    <property type="entry name" value="NLPC_P60"/>
    <property type="match status" value="1"/>
</dbReference>
<dbReference type="InterPro" id="IPR038765">
    <property type="entry name" value="Papain-like_cys_pep_sf"/>
</dbReference>
<evidence type="ECO:0000313" key="7">
    <source>
        <dbReference type="Proteomes" id="UP001211894"/>
    </source>
</evidence>
<dbReference type="Gene3D" id="2.30.30.40">
    <property type="entry name" value="SH3 Domains"/>
    <property type="match status" value="2"/>
</dbReference>
<feature type="domain" description="NlpC/P60" evidence="5">
    <location>
        <begin position="172"/>
        <end position="296"/>
    </location>
</feature>